<keyword evidence="2" id="KW-0234">DNA repair</keyword>
<evidence type="ECO:0000313" key="4">
    <source>
        <dbReference type="Proteomes" id="UP001500571"/>
    </source>
</evidence>
<dbReference type="PANTHER" id="PTHR43003:SF6">
    <property type="entry name" value="DNA GLYCOSYLASE"/>
    <property type="match status" value="1"/>
</dbReference>
<name>A0ABN2QY58_9ACTN</name>
<gene>
    <name evidence="3" type="ORF">GCM10009798_19800</name>
</gene>
<sequence>MAVGAVTYRRRVETSLTRTWRLAHPVGLGRMLLGRRRGPGDPTYRLEGVGERARHWRGLRTPEGAAALVLHQDPDGTVHGEAWGPGARWAFDSVPGLLGQHDDPTGFTPDHPVLADAARVVGEVRVGAGGLVMEALVPAVIEQKVTGQEAFAGFRRLVQRYGERAPGPHERLFVQPDPERLRTIPSWEWLRLPVDPARSRAVVTAARVADSLERTIGLPGDEVERRLTSLPGIGVWTAAEVRQRAHGDADAVSFGDYHVAKDVGWAITGEPWDDGELAAFLEPYRPHRNRVVTLLLLAGARRPRHGPRMAPRTHLPR</sequence>
<evidence type="ECO:0000313" key="3">
    <source>
        <dbReference type="EMBL" id="GAA1960250.1"/>
    </source>
</evidence>
<dbReference type="EMBL" id="BAAAPB010000002">
    <property type="protein sequence ID" value="GAA1960250.1"/>
    <property type="molecule type" value="Genomic_DNA"/>
</dbReference>
<reference evidence="3 4" key="1">
    <citation type="journal article" date="2019" name="Int. J. Syst. Evol. Microbiol.">
        <title>The Global Catalogue of Microorganisms (GCM) 10K type strain sequencing project: providing services to taxonomists for standard genome sequencing and annotation.</title>
        <authorList>
            <consortium name="The Broad Institute Genomics Platform"/>
            <consortium name="The Broad Institute Genome Sequencing Center for Infectious Disease"/>
            <person name="Wu L."/>
            <person name="Ma J."/>
        </authorList>
    </citation>
    <scope>NUCLEOTIDE SEQUENCE [LARGE SCALE GENOMIC DNA]</scope>
    <source>
        <strain evidence="3 4">JCM 15309</strain>
    </source>
</reference>
<dbReference type="PANTHER" id="PTHR43003">
    <property type="entry name" value="DNA-3-METHYLADENINE GLYCOSYLASE"/>
    <property type="match status" value="1"/>
</dbReference>
<dbReference type="InterPro" id="IPR011257">
    <property type="entry name" value="DNA_glycosylase"/>
</dbReference>
<accession>A0ABN2QY58</accession>
<dbReference type="Gene3D" id="1.10.340.30">
    <property type="entry name" value="Hypothetical protein, domain 2"/>
    <property type="match status" value="1"/>
</dbReference>
<keyword evidence="4" id="KW-1185">Reference proteome</keyword>
<evidence type="ECO:0000256" key="2">
    <source>
        <dbReference type="ARBA" id="ARBA00023204"/>
    </source>
</evidence>
<protein>
    <submittedName>
        <fullName evidence="3">DNA-3-methyladenine glycosylase 2 family protein</fullName>
    </submittedName>
</protein>
<dbReference type="SUPFAM" id="SSF48150">
    <property type="entry name" value="DNA-glycosylase"/>
    <property type="match status" value="1"/>
</dbReference>
<comment type="caution">
    <text evidence="3">The sequence shown here is derived from an EMBL/GenBank/DDBJ whole genome shotgun (WGS) entry which is preliminary data.</text>
</comment>
<dbReference type="InterPro" id="IPR051912">
    <property type="entry name" value="Alkylbase_DNA_Glycosylase/TA"/>
</dbReference>
<dbReference type="Proteomes" id="UP001500571">
    <property type="component" value="Unassembled WGS sequence"/>
</dbReference>
<keyword evidence="1" id="KW-0227">DNA damage</keyword>
<organism evidence="3 4">
    <name type="scientific">Nocardioides panacihumi</name>
    <dbReference type="NCBI Taxonomy" id="400774"/>
    <lineage>
        <taxon>Bacteria</taxon>
        <taxon>Bacillati</taxon>
        <taxon>Actinomycetota</taxon>
        <taxon>Actinomycetes</taxon>
        <taxon>Propionibacteriales</taxon>
        <taxon>Nocardioidaceae</taxon>
        <taxon>Nocardioides</taxon>
    </lineage>
</organism>
<evidence type="ECO:0000256" key="1">
    <source>
        <dbReference type="ARBA" id="ARBA00022763"/>
    </source>
</evidence>
<proteinExistence type="predicted"/>